<evidence type="ECO:0000256" key="4">
    <source>
        <dbReference type="ARBA" id="ARBA00022692"/>
    </source>
</evidence>
<keyword evidence="3" id="KW-1003">Cell membrane</keyword>
<comment type="similarity">
    <text evidence="2">Belongs to the CD36 family.</text>
</comment>
<dbReference type="GO" id="GO:0005886">
    <property type="term" value="C:plasma membrane"/>
    <property type="evidence" value="ECO:0007669"/>
    <property type="project" value="UniProtKB-SubCell"/>
</dbReference>
<dbReference type="InterPro" id="IPR002159">
    <property type="entry name" value="CD36_fam"/>
</dbReference>
<dbReference type="Pfam" id="PF01130">
    <property type="entry name" value="CD36"/>
    <property type="match status" value="1"/>
</dbReference>
<evidence type="ECO:0000256" key="2">
    <source>
        <dbReference type="ARBA" id="ARBA00010532"/>
    </source>
</evidence>
<gene>
    <name evidence="10" type="ORF">NEZAVI_LOCUS15365</name>
</gene>
<keyword evidence="11" id="KW-1185">Reference proteome</keyword>
<keyword evidence="6 9" id="KW-0472">Membrane</keyword>
<feature type="compositionally biased region" description="Polar residues" evidence="8">
    <location>
        <begin position="40"/>
        <end position="49"/>
    </location>
</feature>
<dbReference type="AlphaFoldDB" id="A0A9P0HT61"/>
<dbReference type="OrthoDB" id="18585at2759"/>
<evidence type="ECO:0000313" key="11">
    <source>
        <dbReference type="Proteomes" id="UP001152798"/>
    </source>
</evidence>
<keyword evidence="7" id="KW-0325">Glycoprotein</keyword>
<dbReference type="GO" id="GO:0005044">
    <property type="term" value="F:scavenger receptor activity"/>
    <property type="evidence" value="ECO:0007669"/>
    <property type="project" value="TreeGrafter"/>
</dbReference>
<comment type="subcellular location">
    <subcellularLocation>
        <location evidence="1">Cell membrane</location>
    </subcellularLocation>
</comment>
<dbReference type="PANTHER" id="PTHR11923:SF104">
    <property type="entry name" value="FI07620P"/>
    <property type="match status" value="1"/>
</dbReference>
<name>A0A9P0HT61_NEZVI</name>
<protein>
    <recommendedName>
        <fullName evidence="12">Scavenger receptor class B member 1</fullName>
    </recommendedName>
</protein>
<sequence length="596" mass="68093">MDERLMEPGETNQPETTVEVFGDRVNETSSSGNVWLLENNGDNKPQMDNSPRGRPPGQQPGHQKKKRKNNDPYKGYVKVFVSGLLLMGLAYFVHFLEPVQVIRDFNMNMREGSYIYRMWKAPPIKLYIKVFIFNITNAAQFLNGEDKKLRVAEVGPYTYSETVVNEEIVWNNNKTMSFTPRRNVQFEPEMSIGDPDVDIVTVANIPLLGIASLLHNSSTGLNLALSTLVSYLDSQPILNLSVSSFLWGYEDPLVRLAKNVLPSWINFAQFGILDRMLDEGINRVTMSLQNTNETSQFSIQRLNGSPGLQQWGYKPEDDDRTNHCNRVEGTLEGYLFPNNIQKNQSFTIYRRAFCRPLTIEYDRTGVSRTGYPIYMFKFAKNLLDPSNPDNACYCKNRQEACLPSGLSDLSPCYYNFPVAISLPHFLNGNKSLHEALDGVSPDYKKHSSSVGIQAEVGVPVTVNIRLQTNLVVKKTKMIPRVKRFNNLVIPIFWMQVELIDLPFSVNLVIYLLTEIGPMLQKAFIVGCFGAGLILVFFANLRYAWRSGIFWKNSRRTATIISYRQKQRQHEKVIWRHSRYSQLFINPPAALHEGRTR</sequence>
<dbReference type="EMBL" id="OV725083">
    <property type="protein sequence ID" value="CAH1407704.1"/>
    <property type="molecule type" value="Genomic_DNA"/>
</dbReference>
<keyword evidence="4 9" id="KW-0812">Transmembrane</keyword>
<evidence type="ECO:0000313" key="10">
    <source>
        <dbReference type="EMBL" id="CAH1407704.1"/>
    </source>
</evidence>
<evidence type="ECO:0008006" key="12">
    <source>
        <dbReference type="Google" id="ProtNLM"/>
    </source>
</evidence>
<dbReference type="PRINTS" id="PR01609">
    <property type="entry name" value="CD36FAMILY"/>
</dbReference>
<evidence type="ECO:0000256" key="9">
    <source>
        <dbReference type="SAM" id="Phobius"/>
    </source>
</evidence>
<feature type="region of interest" description="Disordered" evidence="8">
    <location>
        <begin position="1"/>
        <end position="20"/>
    </location>
</feature>
<reference evidence="10" key="1">
    <citation type="submission" date="2022-01" db="EMBL/GenBank/DDBJ databases">
        <authorList>
            <person name="King R."/>
        </authorList>
    </citation>
    <scope>NUCLEOTIDE SEQUENCE</scope>
</reference>
<evidence type="ECO:0000256" key="8">
    <source>
        <dbReference type="SAM" id="MobiDB-lite"/>
    </source>
</evidence>
<dbReference type="PANTHER" id="PTHR11923">
    <property type="entry name" value="SCAVENGER RECEPTOR CLASS B TYPE-1 SR-B1"/>
    <property type="match status" value="1"/>
</dbReference>
<evidence type="ECO:0000256" key="7">
    <source>
        <dbReference type="ARBA" id="ARBA00023180"/>
    </source>
</evidence>
<dbReference type="GO" id="GO:0005737">
    <property type="term" value="C:cytoplasm"/>
    <property type="evidence" value="ECO:0007669"/>
    <property type="project" value="TreeGrafter"/>
</dbReference>
<feature type="transmembrane region" description="Helical" evidence="9">
    <location>
        <begin position="75"/>
        <end position="96"/>
    </location>
</feature>
<feature type="region of interest" description="Disordered" evidence="8">
    <location>
        <begin position="32"/>
        <end position="70"/>
    </location>
</feature>
<proteinExistence type="inferred from homology"/>
<evidence type="ECO:0000256" key="6">
    <source>
        <dbReference type="ARBA" id="ARBA00023136"/>
    </source>
</evidence>
<evidence type="ECO:0000256" key="1">
    <source>
        <dbReference type="ARBA" id="ARBA00004236"/>
    </source>
</evidence>
<organism evidence="10 11">
    <name type="scientific">Nezara viridula</name>
    <name type="common">Southern green stink bug</name>
    <name type="synonym">Cimex viridulus</name>
    <dbReference type="NCBI Taxonomy" id="85310"/>
    <lineage>
        <taxon>Eukaryota</taxon>
        <taxon>Metazoa</taxon>
        <taxon>Ecdysozoa</taxon>
        <taxon>Arthropoda</taxon>
        <taxon>Hexapoda</taxon>
        <taxon>Insecta</taxon>
        <taxon>Pterygota</taxon>
        <taxon>Neoptera</taxon>
        <taxon>Paraneoptera</taxon>
        <taxon>Hemiptera</taxon>
        <taxon>Heteroptera</taxon>
        <taxon>Panheteroptera</taxon>
        <taxon>Pentatomomorpha</taxon>
        <taxon>Pentatomoidea</taxon>
        <taxon>Pentatomidae</taxon>
        <taxon>Pentatominae</taxon>
        <taxon>Nezara</taxon>
    </lineage>
</organism>
<accession>A0A9P0HT61</accession>
<evidence type="ECO:0000256" key="5">
    <source>
        <dbReference type="ARBA" id="ARBA00022989"/>
    </source>
</evidence>
<evidence type="ECO:0000256" key="3">
    <source>
        <dbReference type="ARBA" id="ARBA00022475"/>
    </source>
</evidence>
<feature type="transmembrane region" description="Helical" evidence="9">
    <location>
        <begin position="523"/>
        <end position="544"/>
    </location>
</feature>
<keyword evidence="5 9" id="KW-1133">Transmembrane helix</keyword>
<dbReference type="Proteomes" id="UP001152798">
    <property type="component" value="Chromosome 7"/>
</dbReference>